<evidence type="ECO:0000313" key="2">
    <source>
        <dbReference type="Proteomes" id="UP001232148"/>
    </source>
</evidence>
<sequence length="310" mass="33898">MQPRDCLESVKLFGKNVFSWKAKNREINHSQRPLILGRRRASRQKLQISNPYNFQHITHKTREDFPRLQRANNAKLAAGLFTVCVSAAPPPRSPGLVATRFTVSQDYTFVIDSIPKRPVSLGLAMEAVESRVTAQATLSSSEVLEAPTFPGFPHAITTLDDSACPLTPRTTNPPCEMKHFLSGRTCGSLVSRQSPLRTQSVPVLQLAQVQGESSNRPSSGASDTLGGFHTFSGQKALGQGLEIPDVVSGSNRASWEDAIDYCYEHEAEANCDHPWDHPSLDLAGESFVQIPFGTDRLMPAPTHNTPALGI</sequence>
<keyword evidence="2" id="KW-1185">Reference proteome</keyword>
<comment type="caution">
    <text evidence="1">The sequence shown here is derived from an EMBL/GenBank/DDBJ whole genome shotgun (WGS) entry which is preliminary data.</text>
</comment>
<reference evidence="1" key="1">
    <citation type="submission" date="2021-06" db="EMBL/GenBank/DDBJ databases">
        <title>Comparative genomics, transcriptomics and evolutionary studies reveal genomic signatures of adaptation to plant cell wall in hemibiotrophic fungi.</title>
        <authorList>
            <consortium name="DOE Joint Genome Institute"/>
            <person name="Baroncelli R."/>
            <person name="Diaz J.F."/>
            <person name="Benocci T."/>
            <person name="Peng M."/>
            <person name="Battaglia E."/>
            <person name="Haridas S."/>
            <person name="Andreopoulos W."/>
            <person name="Labutti K."/>
            <person name="Pangilinan J."/>
            <person name="Floch G.L."/>
            <person name="Makela M.R."/>
            <person name="Henrissat B."/>
            <person name="Grigoriev I.V."/>
            <person name="Crouch J.A."/>
            <person name="De Vries R.P."/>
            <person name="Sukno S.A."/>
            <person name="Thon M.R."/>
        </authorList>
    </citation>
    <scope>NUCLEOTIDE SEQUENCE</scope>
    <source>
        <strain evidence="1">MAFF235873</strain>
    </source>
</reference>
<accession>A0AAD9LVI1</accession>
<dbReference type="Proteomes" id="UP001232148">
    <property type="component" value="Unassembled WGS sequence"/>
</dbReference>
<organism evidence="1 2">
    <name type="scientific">Colletotrichum zoysiae</name>
    <dbReference type="NCBI Taxonomy" id="1216348"/>
    <lineage>
        <taxon>Eukaryota</taxon>
        <taxon>Fungi</taxon>
        <taxon>Dikarya</taxon>
        <taxon>Ascomycota</taxon>
        <taxon>Pezizomycotina</taxon>
        <taxon>Sordariomycetes</taxon>
        <taxon>Hypocreomycetidae</taxon>
        <taxon>Glomerellales</taxon>
        <taxon>Glomerellaceae</taxon>
        <taxon>Colletotrichum</taxon>
        <taxon>Colletotrichum graminicola species complex</taxon>
    </lineage>
</organism>
<evidence type="ECO:0008006" key="3">
    <source>
        <dbReference type="Google" id="ProtNLM"/>
    </source>
</evidence>
<evidence type="ECO:0000313" key="1">
    <source>
        <dbReference type="EMBL" id="KAK2022062.1"/>
    </source>
</evidence>
<protein>
    <recommendedName>
        <fullName evidence="3">CRIB domain-containing protein</fullName>
    </recommendedName>
</protein>
<proteinExistence type="predicted"/>
<dbReference type="AlphaFoldDB" id="A0AAD9LVI1"/>
<gene>
    <name evidence="1" type="ORF">LX32DRAFT_698948</name>
</gene>
<name>A0AAD9LVI1_9PEZI</name>
<dbReference type="EMBL" id="MU843063">
    <property type="protein sequence ID" value="KAK2022062.1"/>
    <property type="molecule type" value="Genomic_DNA"/>
</dbReference>